<reference evidence="1" key="1">
    <citation type="journal article" date="2020" name="Nature">
        <title>Giant virus diversity and host interactions through global metagenomics.</title>
        <authorList>
            <person name="Schulz F."/>
            <person name="Roux S."/>
            <person name="Paez-Espino D."/>
            <person name="Jungbluth S."/>
            <person name="Walsh D.A."/>
            <person name="Denef V.J."/>
            <person name="McMahon K.D."/>
            <person name="Konstantinidis K.T."/>
            <person name="Eloe-Fadrosh E.A."/>
            <person name="Kyrpides N.C."/>
            <person name="Woyke T."/>
        </authorList>
    </citation>
    <scope>NUCLEOTIDE SEQUENCE</scope>
    <source>
        <strain evidence="1">GVMAG-S-1021933-23</strain>
    </source>
</reference>
<accession>A0A6C0AD68</accession>
<proteinExistence type="predicted"/>
<protein>
    <submittedName>
        <fullName evidence="1">Uncharacterized protein</fullName>
    </submittedName>
</protein>
<sequence length="234" mass="28541">MKIKFQDIPQWLENSELYRNFSENENKKIEIPDDSYKKSDKIKNMDDFKLVFNTCKYWNLDEYPNSFYKWALKNKNEALRIMYQEPEDLKTNDLIEKLTLSYKMKYKLIPFIDLNYTNKIFVIIKFSEKNYFTLKVVNKYKNDINVKFLKSLIETEKLENISIRSTQLKKLYTNISGESLPNQIIFKLELTKFNIFDIQKKLKECFEEIDDIFQSETKFLEYEEVYEQYKEFTN</sequence>
<dbReference type="EMBL" id="MN740593">
    <property type="protein sequence ID" value="QHS77697.1"/>
    <property type="molecule type" value="Genomic_DNA"/>
</dbReference>
<name>A0A6C0AD68_9ZZZZ</name>
<organism evidence="1">
    <name type="scientific">viral metagenome</name>
    <dbReference type="NCBI Taxonomy" id="1070528"/>
    <lineage>
        <taxon>unclassified sequences</taxon>
        <taxon>metagenomes</taxon>
        <taxon>organismal metagenomes</taxon>
    </lineage>
</organism>
<evidence type="ECO:0000313" key="1">
    <source>
        <dbReference type="EMBL" id="QHS77697.1"/>
    </source>
</evidence>
<dbReference type="AlphaFoldDB" id="A0A6C0AD68"/>